<reference evidence="6" key="1">
    <citation type="submission" date="2013-04" db="EMBL/GenBank/DDBJ databases">
        <authorList>
            <person name="Qu J."/>
            <person name="Murali S.C."/>
            <person name="Bandaranaike D."/>
            <person name="Bellair M."/>
            <person name="Blankenburg K."/>
            <person name="Chao H."/>
            <person name="Dinh H."/>
            <person name="Doddapaneni H."/>
            <person name="Downs B."/>
            <person name="Dugan-Rocha S."/>
            <person name="Elkadiri S."/>
            <person name="Gnanaolivu R.D."/>
            <person name="Hernandez B."/>
            <person name="Javaid M."/>
            <person name="Jayaseelan J.C."/>
            <person name="Lee S."/>
            <person name="Li M."/>
            <person name="Ming W."/>
            <person name="Munidasa M."/>
            <person name="Muniz J."/>
            <person name="Nguyen L."/>
            <person name="Ongeri F."/>
            <person name="Osuji N."/>
            <person name="Pu L.-L."/>
            <person name="Puazo M."/>
            <person name="Qu C."/>
            <person name="Quiroz J."/>
            <person name="Raj R."/>
            <person name="Weissenberger G."/>
            <person name="Xin Y."/>
            <person name="Zou X."/>
            <person name="Han Y."/>
            <person name="Richards S."/>
            <person name="Worley K."/>
            <person name="Muzny D."/>
            <person name="Gibbs R."/>
        </authorList>
    </citation>
    <scope>NUCLEOTIDE SEQUENCE</scope>
    <source>
        <strain evidence="6">Sampled in the wild</strain>
    </source>
</reference>
<dbReference type="Gene3D" id="1.10.10.60">
    <property type="entry name" value="Homeodomain-like"/>
    <property type="match status" value="1"/>
</dbReference>
<comment type="subcellular location">
    <subcellularLocation>
        <location evidence="1 2 3">Nucleus</location>
    </subcellularLocation>
</comment>
<evidence type="ECO:0000256" key="2">
    <source>
        <dbReference type="PROSITE-ProRule" id="PRU00108"/>
    </source>
</evidence>
<evidence type="ECO:0000256" key="1">
    <source>
        <dbReference type="ARBA" id="ARBA00004123"/>
    </source>
</evidence>
<feature type="region of interest" description="Disordered" evidence="4">
    <location>
        <begin position="25"/>
        <end position="158"/>
    </location>
</feature>
<dbReference type="GO" id="GO:0005634">
    <property type="term" value="C:nucleus"/>
    <property type="evidence" value="ECO:0007669"/>
    <property type="project" value="UniProtKB-SubCell"/>
</dbReference>
<evidence type="ECO:0000313" key="6">
    <source>
        <dbReference type="EMBL" id="KAG8224645.1"/>
    </source>
</evidence>
<dbReference type="Pfam" id="PF00046">
    <property type="entry name" value="Homeodomain"/>
    <property type="match status" value="1"/>
</dbReference>
<dbReference type="PANTHER" id="PTHR24331:SF0">
    <property type="entry name" value="DBX"/>
    <property type="match status" value="1"/>
</dbReference>
<dbReference type="CDD" id="cd00086">
    <property type="entry name" value="homeodomain"/>
    <property type="match status" value="1"/>
</dbReference>
<dbReference type="InterPro" id="IPR051662">
    <property type="entry name" value="H2.0_Homeobox_NeuralPatt"/>
</dbReference>
<organism evidence="6 7">
    <name type="scientific">Ladona fulva</name>
    <name type="common">Scarce chaser dragonfly</name>
    <name type="synonym">Libellula fulva</name>
    <dbReference type="NCBI Taxonomy" id="123851"/>
    <lineage>
        <taxon>Eukaryota</taxon>
        <taxon>Metazoa</taxon>
        <taxon>Ecdysozoa</taxon>
        <taxon>Arthropoda</taxon>
        <taxon>Hexapoda</taxon>
        <taxon>Insecta</taxon>
        <taxon>Pterygota</taxon>
        <taxon>Palaeoptera</taxon>
        <taxon>Odonata</taxon>
        <taxon>Epiprocta</taxon>
        <taxon>Anisoptera</taxon>
        <taxon>Libelluloidea</taxon>
        <taxon>Libellulidae</taxon>
        <taxon>Ladona</taxon>
    </lineage>
</organism>
<dbReference type="GO" id="GO:0006357">
    <property type="term" value="P:regulation of transcription by RNA polymerase II"/>
    <property type="evidence" value="ECO:0007669"/>
    <property type="project" value="TreeGrafter"/>
</dbReference>
<proteinExistence type="predicted"/>
<keyword evidence="2 3" id="KW-0539">Nucleus</keyword>
<dbReference type="OrthoDB" id="6159439at2759"/>
<dbReference type="PANTHER" id="PTHR24331">
    <property type="entry name" value="DBX"/>
    <property type="match status" value="1"/>
</dbReference>
<keyword evidence="2 3" id="KW-0371">Homeobox</keyword>
<dbReference type="GO" id="GO:0003677">
    <property type="term" value="F:DNA binding"/>
    <property type="evidence" value="ECO:0007669"/>
    <property type="project" value="UniProtKB-UniRule"/>
</dbReference>
<name>A0A8K0NU17_LADFU</name>
<feature type="DNA-binding region" description="Homeobox" evidence="2">
    <location>
        <begin position="3"/>
        <end position="22"/>
    </location>
</feature>
<feature type="compositionally biased region" description="Polar residues" evidence="4">
    <location>
        <begin position="77"/>
        <end position="86"/>
    </location>
</feature>
<feature type="compositionally biased region" description="Basic and acidic residues" evidence="4">
    <location>
        <begin position="88"/>
        <end position="112"/>
    </location>
</feature>
<reference evidence="6" key="2">
    <citation type="submission" date="2017-10" db="EMBL/GenBank/DDBJ databases">
        <title>Ladona fulva Genome sequencing and assembly.</title>
        <authorList>
            <person name="Murali S."/>
            <person name="Richards S."/>
            <person name="Bandaranaike D."/>
            <person name="Bellair M."/>
            <person name="Blankenburg K."/>
            <person name="Chao H."/>
            <person name="Dinh H."/>
            <person name="Doddapaneni H."/>
            <person name="Dugan-Rocha S."/>
            <person name="Elkadiri S."/>
            <person name="Gnanaolivu R."/>
            <person name="Hernandez B."/>
            <person name="Skinner E."/>
            <person name="Javaid M."/>
            <person name="Lee S."/>
            <person name="Li M."/>
            <person name="Ming W."/>
            <person name="Munidasa M."/>
            <person name="Muniz J."/>
            <person name="Nguyen L."/>
            <person name="Hughes D."/>
            <person name="Osuji N."/>
            <person name="Pu L.-L."/>
            <person name="Puazo M."/>
            <person name="Qu C."/>
            <person name="Quiroz J."/>
            <person name="Raj R."/>
            <person name="Weissenberger G."/>
            <person name="Xin Y."/>
            <person name="Zou X."/>
            <person name="Han Y."/>
            <person name="Worley K."/>
            <person name="Muzny D."/>
            <person name="Gibbs R."/>
        </authorList>
    </citation>
    <scope>NUCLEOTIDE SEQUENCE</scope>
    <source>
        <strain evidence="6">Sampled in the wild</strain>
    </source>
</reference>
<evidence type="ECO:0000259" key="5">
    <source>
        <dbReference type="PROSITE" id="PS50071"/>
    </source>
</evidence>
<accession>A0A8K0NU17</accession>
<dbReference type="SUPFAM" id="SSF46689">
    <property type="entry name" value="Homeodomain-like"/>
    <property type="match status" value="1"/>
</dbReference>
<dbReference type="Proteomes" id="UP000792457">
    <property type="component" value="Unassembled WGS sequence"/>
</dbReference>
<feature type="compositionally biased region" description="Acidic residues" evidence="4">
    <location>
        <begin position="125"/>
        <end position="158"/>
    </location>
</feature>
<dbReference type="AlphaFoldDB" id="A0A8K0NU17"/>
<keyword evidence="2 3" id="KW-0238">DNA-binding</keyword>
<protein>
    <recommendedName>
        <fullName evidence="5">Homeobox domain-containing protein</fullName>
    </recommendedName>
</protein>
<gene>
    <name evidence="6" type="ORF">J437_LFUL003079</name>
</gene>
<feature type="domain" description="Homeobox" evidence="5">
    <location>
        <begin position="1"/>
        <end position="21"/>
    </location>
</feature>
<comment type="caution">
    <text evidence="6">The sequence shown here is derived from an EMBL/GenBank/DDBJ whole genome shotgun (WGS) entry which is preliminary data.</text>
</comment>
<evidence type="ECO:0000256" key="3">
    <source>
        <dbReference type="RuleBase" id="RU000682"/>
    </source>
</evidence>
<dbReference type="InterPro" id="IPR001356">
    <property type="entry name" value="HD"/>
</dbReference>
<evidence type="ECO:0000256" key="4">
    <source>
        <dbReference type="SAM" id="MobiDB-lite"/>
    </source>
</evidence>
<dbReference type="EMBL" id="KZ308204">
    <property type="protein sequence ID" value="KAG8224645.1"/>
    <property type="molecule type" value="Genomic_DNA"/>
</dbReference>
<feature type="compositionally biased region" description="Polar residues" evidence="4">
    <location>
        <begin position="33"/>
        <end position="45"/>
    </location>
</feature>
<sequence>MFPILQVKIWFQNRRMKWRNSKERELLAHGGSREQTLPNKNNPNPDLSDPMEPVVSSRNGPRDSGGILLRTPERTSSHQQIAQTGVQLEHRGGGRREERRKGDGGSEGRDSGIEVMCRGQNGGDMDMDVDGMGEEEGDDGGEEEEEDDDEEDEEINVT</sequence>
<dbReference type="PROSITE" id="PS50071">
    <property type="entry name" value="HOMEOBOX_2"/>
    <property type="match status" value="1"/>
</dbReference>
<keyword evidence="7" id="KW-1185">Reference proteome</keyword>
<evidence type="ECO:0000313" key="7">
    <source>
        <dbReference type="Proteomes" id="UP000792457"/>
    </source>
</evidence>
<dbReference type="InterPro" id="IPR009057">
    <property type="entry name" value="Homeodomain-like_sf"/>
</dbReference>